<dbReference type="EMBL" id="FXTM01000019">
    <property type="protein sequence ID" value="SMO69156.1"/>
    <property type="molecule type" value="Genomic_DNA"/>
</dbReference>
<dbReference type="AlphaFoldDB" id="A0A521DBY8"/>
<keyword evidence="2" id="KW-1185">Reference proteome</keyword>
<gene>
    <name evidence="1" type="ORF">SAMN06269117_11944</name>
</gene>
<name>A0A521DBY8_9BACT</name>
<dbReference type="Gene3D" id="2.60.450.10">
    <property type="entry name" value="Lipopolysaccharide (LPS) transport protein A like domain"/>
    <property type="match status" value="1"/>
</dbReference>
<accession>A0A521DBY8</accession>
<evidence type="ECO:0000313" key="1">
    <source>
        <dbReference type="EMBL" id="SMO69156.1"/>
    </source>
</evidence>
<dbReference type="Pfam" id="PF06835">
    <property type="entry name" value="LptC"/>
    <property type="match status" value="1"/>
</dbReference>
<dbReference type="InterPro" id="IPR010664">
    <property type="entry name" value="LipoPS_assembly_LptC-rel"/>
</dbReference>
<dbReference type="RefSeq" id="WP_142935939.1">
    <property type="nucleotide sequence ID" value="NZ_FXTM01000019.1"/>
</dbReference>
<evidence type="ECO:0000313" key="2">
    <source>
        <dbReference type="Proteomes" id="UP000317315"/>
    </source>
</evidence>
<proteinExistence type="predicted"/>
<organism evidence="1 2">
    <name type="scientific">Balnearium lithotrophicum</name>
    <dbReference type="NCBI Taxonomy" id="223788"/>
    <lineage>
        <taxon>Bacteria</taxon>
        <taxon>Pseudomonadati</taxon>
        <taxon>Aquificota</taxon>
        <taxon>Aquificia</taxon>
        <taxon>Desulfurobacteriales</taxon>
        <taxon>Desulfurobacteriaceae</taxon>
        <taxon>Balnearium</taxon>
    </lineage>
</organism>
<protein>
    <submittedName>
        <fullName evidence="1">Lipopolysaccharide-assembly, LptC-related</fullName>
    </submittedName>
</protein>
<reference evidence="1 2" key="1">
    <citation type="submission" date="2017-05" db="EMBL/GenBank/DDBJ databases">
        <authorList>
            <person name="Varghese N."/>
            <person name="Submissions S."/>
        </authorList>
    </citation>
    <scope>NUCLEOTIDE SEQUENCE [LARGE SCALE GENOMIC DNA]</scope>
    <source>
        <strain evidence="1 2">DSM 16304</strain>
    </source>
</reference>
<dbReference type="OrthoDB" id="15137at2"/>
<sequence>MRNKFFQIAVLLIFLSVLPLVVFLSRREAPPEKVKIPKHRKQTIEEFVLKSSGKNRWILRAPTATFLNKNTIKLIKPKLKVFLTEKVEIEADSAEFLRDKNRVILKNVRLKGKNFNAFSPSGTYFLKSGVFLSKSKCNANFNKVNNITGKGCKIEFKREKITIFSSVKTTIKEVKK</sequence>
<dbReference type="Proteomes" id="UP000317315">
    <property type="component" value="Unassembled WGS sequence"/>
</dbReference>